<gene>
    <name evidence="1" type="ORF">METZ01_LOCUS23838</name>
</gene>
<dbReference type="AlphaFoldDB" id="A0A381PWF0"/>
<proteinExistence type="predicted"/>
<evidence type="ECO:0008006" key="2">
    <source>
        <dbReference type="Google" id="ProtNLM"/>
    </source>
</evidence>
<dbReference type="EMBL" id="UINC01001107">
    <property type="protein sequence ID" value="SUZ70984.1"/>
    <property type="molecule type" value="Genomic_DNA"/>
</dbReference>
<reference evidence="1" key="1">
    <citation type="submission" date="2018-05" db="EMBL/GenBank/DDBJ databases">
        <authorList>
            <person name="Lanie J.A."/>
            <person name="Ng W.-L."/>
            <person name="Kazmierczak K.M."/>
            <person name="Andrzejewski T.M."/>
            <person name="Davidsen T.M."/>
            <person name="Wayne K.J."/>
            <person name="Tettelin H."/>
            <person name="Glass J.I."/>
            <person name="Rusch D."/>
            <person name="Podicherti R."/>
            <person name="Tsui H.-C.T."/>
            <person name="Winkler M.E."/>
        </authorList>
    </citation>
    <scope>NUCLEOTIDE SEQUENCE</scope>
</reference>
<accession>A0A381PWF0</accession>
<dbReference type="Pfam" id="PF14125">
    <property type="entry name" value="DUF4292"/>
    <property type="match status" value="1"/>
</dbReference>
<evidence type="ECO:0000313" key="1">
    <source>
        <dbReference type="EMBL" id="SUZ70984.1"/>
    </source>
</evidence>
<protein>
    <recommendedName>
        <fullName evidence="2">DUF4292 domain-containing protein</fullName>
    </recommendedName>
</protein>
<organism evidence="1">
    <name type="scientific">marine metagenome</name>
    <dbReference type="NCBI Taxonomy" id="408172"/>
    <lineage>
        <taxon>unclassified sequences</taxon>
        <taxon>metagenomes</taxon>
        <taxon>ecological metagenomes</taxon>
    </lineage>
</organism>
<sequence>MKKTIFLFSLLIIGCNAIKKAEYRTDIKKLSTKKLINEIEKRSPNFNFIVYRSQATLVEDNSTNQFNIGIRIKENEKILISGSLLIPLFKGLLTRDHISFYEKISRSYYKGSYASFSRQFNQELTLGSFQNLIIGVPIIKLTEKKWKQTINNQTYSLEAFAKKNNVTIRYDFSPINLRLISQAITFNNNQLMVRYGKYKSIKGQLFPHEIKIFLRLGSKELKTSLNLKINKLGSPVSFPFKIPKGYKPIKL</sequence>
<dbReference type="PROSITE" id="PS51257">
    <property type="entry name" value="PROKAR_LIPOPROTEIN"/>
    <property type="match status" value="1"/>
</dbReference>
<dbReference type="InterPro" id="IPR025634">
    <property type="entry name" value="DUF4292"/>
</dbReference>
<name>A0A381PWF0_9ZZZZ</name>